<feature type="non-terminal residue" evidence="1">
    <location>
        <position position="1"/>
    </location>
</feature>
<dbReference type="HOGENOM" id="CLU_1975305_0_0_9"/>
<dbReference type="SUPFAM" id="SSF53850">
    <property type="entry name" value="Periplasmic binding protein-like II"/>
    <property type="match status" value="1"/>
</dbReference>
<accession>C7GGI1</accession>
<reference evidence="1 2" key="1">
    <citation type="submission" date="2009-08" db="EMBL/GenBank/DDBJ databases">
        <authorList>
            <person name="Weinstock G."/>
            <person name="Sodergren E."/>
            <person name="Clifton S."/>
            <person name="Fulton L."/>
            <person name="Fulton B."/>
            <person name="Courtney L."/>
            <person name="Fronick C."/>
            <person name="Harrison M."/>
            <person name="Strong C."/>
            <person name="Farmer C."/>
            <person name="Delahaunty K."/>
            <person name="Markovic C."/>
            <person name="Hall O."/>
            <person name="Minx P."/>
            <person name="Tomlinson C."/>
            <person name="Mitreva M."/>
            <person name="Nelson J."/>
            <person name="Hou S."/>
            <person name="Wollam A."/>
            <person name="Pepin K.H."/>
            <person name="Johnson M."/>
            <person name="Bhonagiri V."/>
            <person name="Nash W.E."/>
            <person name="Warren W."/>
            <person name="Chinwalla A."/>
            <person name="Mardis E.R."/>
            <person name="Wilson R.K."/>
        </authorList>
    </citation>
    <scope>NUCLEOTIDE SEQUENCE [LARGE SCALE GENOMIC DNA]</scope>
    <source>
        <strain evidence="1 2">L1-82</strain>
    </source>
</reference>
<comment type="caution">
    <text evidence="1">The sequence shown here is derived from an EMBL/GenBank/DDBJ whole genome shotgun (WGS) entry which is preliminary data.</text>
</comment>
<evidence type="ECO:0000313" key="1">
    <source>
        <dbReference type="EMBL" id="EEU99074.1"/>
    </source>
</evidence>
<sequence>KVEVQTVDFATLMSVAGTNDYDILAVQYTYAPVDPYPDVAWLLGGEDSWTGYGDDSVNEALAKTQTTSDMDEIKGLYSVVDQKVQEDVPMFSAYIVSAQAAVNKRLSNATPSVYGFFNNVEQWEITK</sequence>
<organism evidence="1 2">
    <name type="scientific">Roseburia intestinalis L1-82</name>
    <dbReference type="NCBI Taxonomy" id="536231"/>
    <lineage>
        <taxon>Bacteria</taxon>
        <taxon>Bacillati</taxon>
        <taxon>Bacillota</taxon>
        <taxon>Clostridia</taxon>
        <taxon>Lachnospirales</taxon>
        <taxon>Lachnospiraceae</taxon>
        <taxon>Roseburia</taxon>
    </lineage>
</organism>
<name>C7GGI1_9FIRM</name>
<dbReference type="AlphaFoldDB" id="C7GGI1"/>
<dbReference type="EMBL" id="ABYJ02000245">
    <property type="protein sequence ID" value="EEU99074.1"/>
    <property type="molecule type" value="Genomic_DNA"/>
</dbReference>
<proteinExistence type="predicted"/>
<dbReference type="Proteomes" id="UP000004828">
    <property type="component" value="Unassembled WGS sequence"/>
</dbReference>
<dbReference type="Gene3D" id="3.10.105.10">
    <property type="entry name" value="Dipeptide-binding Protein, Domain 3"/>
    <property type="match status" value="1"/>
</dbReference>
<evidence type="ECO:0008006" key="3">
    <source>
        <dbReference type="Google" id="ProtNLM"/>
    </source>
</evidence>
<gene>
    <name evidence="1" type="ORF">ROSINTL182_09049</name>
</gene>
<evidence type="ECO:0000313" key="2">
    <source>
        <dbReference type="Proteomes" id="UP000004828"/>
    </source>
</evidence>
<protein>
    <recommendedName>
        <fullName evidence="3">Solute-binding protein family 5 domain-containing protein</fullName>
    </recommendedName>
</protein>